<comment type="subcellular location">
    <subcellularLocation>
        <location evidence="1">Cell membrane</location>
        <topology evidence="1">Multi-pass membrane protein</topology>
    </subcellularLocation>
</comment>
<dbReference type="InterPro" id="IPR004695">
    <property type="entry name" value="SLAC1/Mae1/Ssu1/TehA"/>
</dbReference>
<feature type="transmembrane region" description="Helical" evidence="8">
    <location>
        <begin position="106"/>
        <end position="127"/>
    </location>
</feature>
<comment type="similarity">
    <text evidence="2">Belongs to the tellurite-resistance/dicarboxylate transporter (TDT) family.</text>
</comment>
<gene>
    <name evidence="9" type="ORF">EJ02DRAFT_454793</name>
</gene>
<accession>A0A6A5SNR1</accession>
<dbReference type="InterPro" id="IPR038665">
    <property type="entry name" value="Voltage-dep_anion_channel_sf"/>
</dbReference>
<dbReference type="PANTHER" id="PTHR31686:SF3">
    <property type="entry name" value="ACID TRANSPORT PROTEIN, PUTATIVE (AFU_ORTHOLOGUE AFUA_4G09410)-RELATED"/>
    <property type="match status" value="1"/>
</dbReference>
<keyword evidence="4" id="KW-1003">Cell membrane</keyword>
<evidence type="ECO:0000313" key="10">
    <source>
        <dbReference type="Proteomes" id="UP000800038"/>
    </source>
</evidence>
<keyword evidence="3" id="KW-0813">Transport</keyword>
<feature type="transmembrane region" description="Helical" evidence="8">
    <location>
        <begin position="41"/>
        <end position="63"/>
    </location>
</feature>
<feature type="transmembrane region" description="Helical" evidence="8">
    <location>
        <begin position="182"/>
        <end position="202"/>
    </location>
</feature>
<protein>
    <recommendedName>
        <fullName evidence="11">C4-dicarboxylate transporter/malic acid transport protein</fullName>
    </recommendedName>
</protein>
<keyword evidence="5 8" id="KW-0812">Transmembrane</keyword>
<keyword evidence="6 8" id="KW-1133">Transmembrane helix</keyword>
<evidence type="ECO:0000256" key="1">
    <source>
        <dbReference type="ARBA" id="ARBA00004651"/>
    </source>
</evidence>
<dbReference type="GO" id="GO:0005886">
    <property type="term" value="C:plasma membrane"/>
    <property type="evidence" value="ECO:0007669"/>
    <property type="project" value="UniProtKB-SubCell"/>
</dbReference>
<proteinExistence type="inferred from homology"/>
<reference evidence="9" key="1">
    <citation type="journal article" date="2020" name="Stud. Mycol.">
        <title>101 Dothideomycetes genomes: a test case for predicting lifestyles and emergence of pathogens.</title>
        <authorList>
            <person name="Haridas S."/>
            <person name="Albert R."/>
            <person name="Binder M."/>
            <person name="Bloem J."/>
            <person name="Labutti K."/>
            <person name="Salamov A."/>
            <person name="Andreopoulos B."/>
            <person name="Baker S."/>
            <person name="Barry K."/>
            <person name="Bills G."/>
            <person name="Bluhm B."/>
            <person name="Cannon C."/>
            <person name="Castanera R."/>
            <person name="Culley D."/>
            <person name="Daum C."/>
            <person name="Ezra D."/>
            <person name="Gonzalez J."/>
            <person name="Henrissat B."/>
            <person name="Kuo A."/>
            <person name="Liang C."/>
            <person name="Lipzen A."/>
            <person name="Lutzoni F."/>
            <person name="Magnuson J."/>
            <person name="Mondo S."/>
            <person name="Nolan M."/>
            <person name="Ohm R."/>
            <person name="Pangilinan J."/>
            <person name="Park H.-J."/>
            <person name="Ramirez L."/>
            <person name="Alfaro M."/>
            <person name="Sun H."/>
            <person name="Tritt A."/>
            <person name="Yoshinaga Y."/>
            <person name="Zwiers L.-H."/>
            <person name="Turgeon B."/>
            <person name="Goodwin S."/>
            <person name="Spatafora J."/>
            <person name="Crous P."/>
            <person name="Grigoriev I."/>
        </authorList>
    </citation>
    <scope>NUCLEOTIDE SEQUENCE</scope>
    <source>
        <strain evidence="9">CBS 161.51</strain>
    </source>
</reference>
<dbReference type="AlphaFoldDB" id="A0A6A5SNR1"/>
<organism evidence="9 10">
    <name type="scientific">Clathrospora elynae</name>
    <dbReference type="NCBI Taxonomy" id="706981"/>
    <lineage>
        <taxon>Eukaryota</taxon>
        <taxon>Fungi</taxon>
        <taxon>Dikarya</taxon>
        <taxon>Ascomycota</taxon>
        <taxon>Pezizomycotina</taxon>
        <taxon>Dothideomycetes</taxon>
        <taxon>Pleosporomycetidae</taxon>
        <taxon>Pleosporales</taxon>
        <taxon>Diademaceae</taxon>
        <taxon>Clathrospora</taxon>
    </lineage>
</organism>
<dbReference type="InterPro" id="IPR051629">
    <property type="entry name" value="Sulfite_efflux_TDT"/>
</dbReference>
<dbReference type="GO" id="GO:0000319">
    <property type="term" value="F:sulfite transmembrane transporter activity"/>
    <property type="evidence" value="ECO:0007669"/>
    <property type="project" value="TreeGrafter"/>
</dbReference>
<sequence>MFTFNILLFALFSLLSILRLLKHASHIRAQILSNTDELCYLAAPAIAYLTIVAQVSLTCSQAWGYSWTIVAYVLWWIGLAWTLPLCSFHIIILAKHEIITAEREKASPTMLLPLISVMTLGTTGGLICEHSTAISAAMAVPVIVVGFVAIGYAMFLSLVFYAVLLHKLIAVGLPPSAKLPSLVITVGPMGQFATAIQVLSSAASSRGLFAAYGEGAWLQSSAARSVSAAAVLVALLTLGFGVL</sequence>
<feature type="transmembrane region" description="Helical" evidence="8">
    <location>
        <begin position="6"/>
        <end position="21"/>
    </location>
</feature>
<name>A0A6A5SNR1_9PLEO</name>
<feature type="transmembrane region" description="Helical" evidence="8">
    <location>
        <begin position="133"/>
        <end position="161"/>
    </location>
</feature>
<evidence type="ECO:0000256" key="5">
    <source>
        <dbReference type="ARBA" id="ARBA00022692"/>
    </source>
</evidence>
<dbReference type="Gene3D" id="1.50.10.150">
    <property type="entry name" value="Voltage-dependent anion channel"/>
    <property type="match status" value="1"/>
</dbReference>
<dbReference type="EMBL" id="ML976042">
    <property type="protein sequence ID" value="KAF1941803.1"/>
    <property type="molecule type" value="Genomic_DNA"/>
</dbReference>
<keyword evidence="10" id="KW-1185">Reference proteome</keyword>
<evidence type="ECO:0000256" key="8">
    <source>
        <dbReference type="SAM" id="Phobius"/>
    </source>
</evidence>
<dbReference type="Pfam" id="PF03595">
    <property type="entry name" value="SLAC1"/>
    <property type="match status" value="1"/>
</dbReference>
<evidence type="ECO:0000256" key="7">
    <source>
        <dbReference type="ARBA" id="ARBA00023136"/>
    </source>
</evidence>
<evidence type="ECO:0000256" key="3">
    <source>
        <dbReference type="ARBA" id="ARBA00022448"/>
    </source>
</evidence>
<feature type="transmembrane region" description="Helical" evidence="8">
    <location>
        <begin position="69"/>
        <end position="94"/>
    </location>
</feature>
<evidence type="ECO:0000313" key="9">
    <source>
        <dbReference type="EMBL" id="KAF1941803.1"/>
    </source>
</evidence>
<evidence type="ECO:0008006" key="11">
    <source>
        <dbReference type="Google" id="ProtNLM"/>
    </source>
</evidence>
<dbReference type="Proteomes" id="UP000800038">
    <property type="component" value="Unassembled WGS sequence"/>
</dbReference>
<dbReference type="OrthoDB" id="2901184at2759"/>
<evidence type="ECO:0000256" key="2">
    <source>
        <dbReference type="ARBA" id="ARBA00008566"/>
    </source>
</evidence>
<evidence type="ECO:0000256" key="4">
    <source>
        <dbReference type="ARBA" id="ARBA00022475"/>
    </source>
</evidence>
<feature type="transmembrane region" description="Helical" evidence="8">
    <location>
        <begin position="222"/>
        <end position="242"/>
    </location>
</feature>
<dbReference type="PANTHER" id="PTHR31686">
    <property type="match status" value="1"/>
</dbReference>
<evidence type="ECO:0000256" key="6">
    <source>
        <dbReference type="ARBA" id="ARBA00022989"/>
    </source>
</evidence>
<keyword evidence="7 8" id="KW-0472">Membrane</keyword>